<evidence type="ECO:0000256" key="9">
    <source>
        <dbReference type="ARBA" id="ARBA00023136"/>
    </source>
</evidence>
<sequence length="220" mass="23087">MSSASLAGARRPHPDQVRVAALSAAMALNLVILVAALRPLPPRMADVLPKPAPVPTVRIIEKEPPPPPAPPMLDVKPLPTPTPTTVTRVKPAPVAPPVVAAVEDGNIAAPPVSTPTLAPPSAAVGAAPVEASLAYRRAPLDYPAIAMRQRMHGTVLLRVLVDESGKPVDVQVEQSSGYPLLDRSARTQVLSGWSFQPAMVDGRAVRAWARVPVTFQLRGG</sequence>
<proteinExistence type="inferred from homology"/>
<gene>
    <name evidence="12" type="ORF">ISP17_09580</name>
</gene>
<dbReference type="Proteomes" id="UP001620460">
    <property type="component" value="Unassembled WGS sequence"/>
</dbReference>
<keyword evidence="3" id="KW-0813">Transport</keyword>
<dbReference type="InterPro" id="IPR037682">
    <property type="entry name" value="TonB_C"/>
</dbReference>
<organism evidence="12 13">
    <name type="scientific">Dyella ginsengisoli</name>
    <dbReference type="NCBI Taxonomy" id="363848"/>
    <lineage>
        <taxon>Bacteria</taxon>
        <taxon>Pseudomonadati</taxon>
        <taxon>Pseudomonadota</taxon>
        <taxon>Gammaproteobacteria</taxon>
        <taxon>Lysobacterales</taxon>
        <taxon>Rhodanobacteraceae</taxon>
        <taxon>Dyella</taxon>
    </lineage>
</organism>
<evidence type="ECO:0000313" key="12">
    <source>
        <dbReference type="EMBL" id="MFK2904217.1"/>
    </source>
</evidence>
<evidence type="ECO:0000256" key="1">
    <source>
        <dbReference type="ARBA" id="ARBA00004383"/>
    </source>
</evidence>
<accession>A0ABW8JSU2</accession>
<evidence type="ECO:0000256" key="2">
    <source>
        <dbReference type="ARBA" id="ARBA00006555"/>
    </source>
</evidence>
<evidence type="ECO:0000256" key="5">
    <source>
        <dbReference type="ARBA" id="ARBA00022519"/>
    </source>
</evidence>
<evidence type="ECO:0000256" key="6">
    <source>
        <dbReference type="ARBA" id="ARBA00022692"/>
    </source>
</evidence>
<dbReference type="EMBL" id="JADIKM010000002">
    <property type="protein sequence ID" value="MFK2904217.1"/>
    <property type="molecule type" value="Genomic_DNA"/>
</dbReference>
<reference evidence="12 13" key="1">
    <citation type="submission" date="2020-10" db="EMBL/GenBank/DDBJ databases">
        <title>Phylogeny of dyella-like bacteria.</title>
        <authorList>
            <person name="Fu J."/>
        </authorList>
    </citation>
    <scope>NUCLEOTIDE SEQUENCE [LARGE SCALE GENOMIC DNA]</scope>
    <source>
        <strain evidence="12 13">Gsoil3046</strain>
    </source>
</reference>
<feature type="transmembrane region" description="Helical" evidence="10">
    <location>
        <begin position="20"/>
        <end position="40"/>
    </location>
</feature>
<evidence type="ECO:0000256" key="8">
    <source>
        <dbReference type="ARBA" id="ARBA00022989"/>
    </source>
</evidence>
<keyword evidence="6 10" id="KW-0812">Transmembrane</keyword>
<dbReference type="RefSeq" id="WP_404632484.1">
    <property type="nucleotide sequence ID" value="NZ_JADIKM010000002.1"/>
</dbReference>
<dbReference type="PANTHER" id="PTHR33446:SF2">
    <property type="entry name" value="PROTEIN TONB"/>
    <property type="match status" value="1"/>
</dbReference>
<dbReference type="SUPFAM" id="SSF74653">
    <property type="entry name" value="TolA/TonB C-terminal domain"/>
    <property type="match status" value="1"/>
</dbReference>
<evidence type="ECO:0000256" key="7">
    <source>
        <dbReference type="ARBA" id="ARBA00022927"/>
    </source>
</evidence>
<evidence type="ECO:0000256" key="4">
    <source>
        <dbReference type="ARBA" id="ARBA00022475"/>
    </source>
</evidence>
<dbReference type="InterPro" id="IPR051045">
    <property type="entry name" value="TonB-dependent_transducer"/>
</dbReference>
<keyword evidence="4" id="KW-1003">Cell membrane</keyword>
<comment type="subcellular location">
    <subcellularLocation>
        <location evidence="1">Cell inner membrane</location>
        <topology evidence="1">Single-pass membrane protein</topology>
        <orientation evidence="1">Periplasmic side</orientation>
    </subcellularLocation>
</comment>
<keyword evidence="5" id="KW-0997">Cell inner membrane</keyword>
<comment type="similarity">
    <text evidence="2">Belongs to the TonB family.</text>
</comment>
<dbReference type="InterPro" id="IPR006260">
    <property type="entry name" value="TonB/TolA_C"/>
</dbReference>
<dbReference type="NCBIfam" id="TIGR01352">
    <property type="entry name" value="tonB_Cterm"/>
    <property type="match status" value="1"/>
</dbReference>
<evidence type="ECO:0000256" key="10">
    <source>
        <dbReference type="SAM" id="Phobius"/>
    </source>
</evidence>
<keyword evidence="9 10" id="KW-0472">Membrane</keyword>
<dbReference type="PROSITE" id="PS52015">
    <property type="entry name" value="TONB_CTD"/>
    <property type="match status" value="1"/>
</dbReference>
<name>A0ABW8JSU2_9GAMM</name>
<dbReference type="PANTHER" id="PTHR33446">
    <property type="entry name" value="PROTEIN TONB-RELATED"/>
    <property type="match status" value="1"/>
</dbReference>
<dbReference type="Pfam" id="PF03544">
    <property type="entry name" value="TonB_C"/>
    <property type="match status" value="1"/>
</dbReference>
<dbReference type="Gene3D" id="3.30.1150.10">
    <property type="match status" value="1"/>
</dbReference>
<evidence type="ECO:0000313" key="13">
    <source>
        <dbReference type="Proteomes" id="UP001620460"/>
    </source>
</evidence>
<comment type="caution">
    <text evidence="12">The sequence shown here is derived from an EMBL/GenBank/DDBJ whole genome shotgun (WGS) entry which is preliminary data.</text>
</comment>
<keyword evidence="13" id="KW-1185">Reference proteome</keyword>
<evidence type="ECO:0000256" key="3">
    <source>
        <dbReference type="ARBA" id="ARBA00022448"/>
    </source>
</evidence>
<protein>
    <submittedName>
        <fullName evidence="12">Energy transducer TonB</fullName>
    </submittedName>
</protein>
<keyword evidence="7" id="KW-0653">Protein transport</keyword>
<evidence type="ECO:0000259" key="11">
    <source>
        <dbReference type="PROSITE" id="PS52015"/>
    </source>
</evidence>
<feature type="domain" description="TonB C-terminal" evidence="11">
    <location>
        <begin position="127"/>
        <end position="220"/>
    </location>
</feature>
<keyword evidence="8 10" id="KW-1133">Transmembrane helix</keyword>